<evidence type="ECO:0000313" key="1">
    <source>
        <dbReference type="EMBL" id="CAG8741329.1"/>
    </source>
</evidence>
<gene>
    <name evidence="1" type="ORF">ALEPTO_LOCUS12967</name>
</gene>
<proteinExistence type="predicted"/>
<sequence>MSNQTTGLLKSAQELLEISRTLIMLGDRADYHQVVCKSLTDIVKQWQRQLLASVLNQKNDEAIESYIKLLREVTEYVKEVRKPGSFSHTALANLSRAVKSNNACITSIFLQYHKDLVKQIEKAIIHFIGSDKVMNETLSNVNSHYKDIDTLILMMFLTKGVKIHDSNIEAININPSNFEDLETVPMIGISKRFDWVKYAIEISKSSDNSNLSVEIKRKVFEELKKEKELFTSLEYYFDGKKTLFTKSPINMETNILIISVTLSQLKEYEFHIRIIKLYDPKHKEIQKRIYDGEI</sequence>
<evidence type="ECO:0000313" key="2">
    <source>
        <dbReference type="Proteomes" id="UP000789508"/>
    </source>
</evidence>
<name>A0A9N9NKV2_9GLOM</name>
<dbReference type="Proteomes" id="UP000789508">
    <property type="component" value="Unassembled WGS sequence"/>
</dbReference>
<protein>
    <submittedName>
        <fullName evidence="1">3456_t:CDS:1</fullName>
    </submittedName>
</protein>
<accession>A0A9N9NKV2</accession>
<dbReference type="EMBL" id="CAJVPS010035442">
    <property type="protein sequence ID" value="CAG8741329.1"/>
    <property type="molecule type" value="Genomic_DNA"/>
</dbReference>
<reference evidence="1" key="1">
    <citation type="submission" date="2021-06" db="EMBL/GenBank/DDBJ databases">
        <authorList>
            <person name="Kallberg Y."/>
            <person name="Tangrot J."/>
            <person name="Rosling A."/>
        </authorList>
    </citation>
    <scope>NUCLEOTIDE SEQUENCE</scope>
    <source>
        <strain evidence="1">FL130A</strain>
    </source>
</reference>
<dbReference type="AlphaFoldDB" id="A0A9N9NKV2"/>
<organism evidence="1 2">
    <name type="scientific">Ambispora leptoticha</name>
    <dbReference type="NCBI Taxonomy" id="144679"/>
    <lineage>
        <taxon>Eukaryota</taxon>
        <taxon>Fungi</taxon>
        <taxon>Fungi incertae sedis</taxon>
        <taxon>Mucoromycota</taxon>
        <taxon>Glomeromycotina</taxon>
        <taxon>Glomeromycetes</taxon>
        <taxon>Archaeosporales</taxon>
        <taxon>Ambisporaceae</taxon>
        <taxon>Ambispora</taxon>
    </lineage>
</organism>
<dbReference type="OrthoDB" id="4062651at2759"/>
<feature type="non-terminal residue" evidence="1">
    <location>
        <position position="1"/>
    </location>
</feature>
<keyword evidence="2" id="KW-1185">Reference proteome</keyword>
<comment type="caution">
    <text evidence="1">The sequence shown here is derived from an EMBL/GenBank/DDBJ whole genome shotgun (WGS) entry which is preliminary data.</text>
</comment>